<name>A0ABW5YNJ8_9FLAO</name>
<evidence type="ECO:0000256" key="1">
    <source>
        <dbReference type="SAM" id="Phobius"/>
    </source>
</evidence>
<evidence type="ECO:0008006" key="4">
    <source>
        <dbReference type="Google" id="ProtNLM"/>
    </source>
</evidence>
<feature type="transmembrane region" description="Helical" evidence="1">
    <location>
        <begin position="56"/>
        <end position="77"/>
    </location>
</feature>
<accession>A0ABW5YNJ8</accession>
<proteinExistence type="predicted"/>
<comment type="caution">
    <text evidence="2">The sequence shown here is derived from an EMBL/GenBank/DDBJ whole genome shotgun (WGS) entry which is preliminary data.</text>
</comment>
<evidence type="ECO:0000313" key="3">
    <source>
        <dbReference type="Proteomes" id="UP001597534"/>
    </source>
</evidence>
<sequence>MAQMKKTFLSLAFGGLFFMVPGLLIFMLIMKAIHLLTPIGSKISTFFELETILGEIAVITICIVLILTICFISGSFIQKGFFKKWSNRFEEQLFILFPTVQTMRYRLVGDQEMVINEFWHAVIIAEDDDVYNIAFITDSTDKFYTLYIPDAPKIDAGEVRYVAKDKLTFYPITTKQAMSSLYTFGKGLDIETIIKENQKNRLE</sequence>
<keyword evidence="1" id="KW-0812">Transmembrane</keyword>
<reference evidence="3" key="1">
    <citation type="journal article" date="2019" name="Int. J. Syst. Evol. Microbiol.">
        <title>The Global Catalogue of Microorganisms (GCM) 10K type strain sequencing project: providing services to taxonomists for standard genome sequencing and annotation.</title>
        <authorList>
            <consortium name="The Broad Institute Genomics Platform"/>
            <consortium name="The Broad Institute Genome Sequencing Center for Infectious Disease"/>
            <person name="Wu L."/>
            <person name="Ma J."/>
        </authorList>
    </citation>
    <scope>NUCLEOTIDE SEQUENCE [LARGE SCALE GENOMIC DNA]</scope>
    <source>
        <strain evidence="3">KCTC 22671</strain>
    </source>
</reference>
<keyword evidence="1" id="KW-0472">Membrane</keyword>
<protein>
    <recommendedName>
        <fullName evidence="4">DUF502 domain-containing protein</fullName>
    </recommendedName>
</protein>
<organism evidence="2 3">
    <name type="scientific">Flavobacterium chuncheonense</name>
    <dbReference type="NCBI Taxonomy" id="2026653"/>
    <lineage>
        <taxon>Bacteria</taxon>
        <taxon>Pseudomonadati</taxon>
        <taxon>Bacteroidota</taxon>
        <taxon>Flavobacteriia</taxon>
        <taxon>Flavobacteriales</taxon>
        <taxon>Flavobacteriaceae</taxon>
        <taxon>Flavobacterium</taxon>
    </lineage>
</organism>
<keyword evidence="3" id="KW-1185">Reference proteome</keyword>
<feature type="transmembrane region" description="Helical" evidence="1">
    <location>
        <begin position="12"/>
        <end position="36"/>
    </location>
</feature>
<gene>
    <name evidence="2" type="ORF">ACFS5J_11585</name>
</gene>
<dbReference type="EMBL" id="JBHUPC010000017">
    <property type="protein sequence ID" value="MFD2892651.1"/>
    <property type="molecule type" value="Genomic_DNA"/>
</dbReference>
<dbReference type="Proteomes" id="UP001597534">
    <property type="component" value="Unassembled WGS sequence"/>
</dbReference>
<evidence type="ECO:0000313" key="2">
    <source>
        <dbReference type="EMBL" id="MFD2892651.1"/>
    </source>
</evidence>
<keyword evidence="1" id="KW-1133">Transmembrane helix</keyword>